<evidence type="ECO:0000313" key="16">
    <source>
        <dbReference type="EMBL" id="MFC3155105.1"/>
    </source>
</evidence>
<dbReference type="SMART" id="SM00962">
    <property type="entry name" value="SRP54"/>
    <property type="match status" value="1"/>
</dbReference>
<evidence type="ECO:0000256" key="6">
    <source>
        <dbReference type="ARBA" id="ARBA00022741"/>
    </source>
</evidence>
<proteinExistence type="inferred from homology"/>
<keyword evidence="8" id="KW-0653">Protein transport</keyword>
<dbReference type="SMART" id="SM00382">
    <property type="entry name" value="AAA"/>
    <property type="match status" value="1"/>
</dbReference>
<keyword evidence="16" id="KW-0966">Cell projection</keyword>
<dbReference type="SUPFAM" id="SSF52540">
    <property type="entry name" value="P-loop containing nucleoside triphosphate hydrolases"/>
    <property type="match status" value="1"/>
</dbReference>
<comment type="caution">
    <text evidence="16">The sequence shown here is derived from an EMBL/GenBank/DDBJ whole genome shotgun (WGS) entry which is preliminary data.</text>
</comment>
<keyword evidence="6" id="KW-0547">Nucleotide-binding</keyword>
<evidence type="ECO:0000256" key="3">
    <source>
        <dbReference type="ARBA" id="ARBA00014919"/>
    </source>
</evidence>
<comment type="subcellular location">
    <subcellularLocation>
        <location evidence="1">Cell membrane</location>
        <topology evidence="1">Peripheral membrane protein</topology>
        <orientation evidence="1">Cytoplasmic side</orientation>
    </subcellularLocation>
</comment>
<keyword evidence="16" id="KW-0282">Flagellum</keyword>
<keyword evidence="10" id="KW-0472">Membrane</keyword>
<comment type="similarity">
    <text evidence="2">Belongs to the GTP-binding SRP family.</text>
</comment>
<dbReference type="NCBIfam" id="TIGR03499">
    <property type="entry name" value="FlhF"/>
    <property type="match status" value="1"/>
</dbReference>
<evidence type="ECO:0000256" key="1">
    <source>
        <dbReference type="ARBA" id="ARBA00004413"/>
    </source>
</evidence>
<accession>A0ABV7HSN4</accession>
<keyword evidence="7" id="KW-1005">Bacterial flagellum biogenesis</keyword>
<dbReference type="InterPro" id="IPR027417">
    <property type="entry name" value="P-loop_NTPase"/>
</dbReference>
<dbReference type="RefSeq" id="WP_382415664.1">
    <property type="nucleotide sequence ID" value="NZ_AP031500.1"/>
</dbReference>
<dbReference type="PANTHER" id="PTHR43134">
    <property type="entry name" value="SIGNAL RECOGNITION PARTICLE RECEPTOR SUBUNIT ALPHA"/>
    <property type="match status" value="1"/>
</dbReference>
<evidence type="ECO:0000256" key="7">
    <source>
        <dbReference type="ARBA" id="ARBA00022795"/>
    </source>
</evidence>
<evidence type="ECO:0000256" key="5">
    <source>
        <dbReference type="ARBA" id="ARBA00022475"/>
    </source>
</evidence>
<keyword evidence="16" id="KW-0969">Cilium</keyword>
<dbReference type="PANTHER" id="PTHR43134:SF3">
    <property type="entry name" value="FLAGELLAR BIOSYNTHESIS PROTEIN FLHF"/>
    <property type="match status" value="1"/>
</dbReference>
<comment type="function">
    <text evidence="12">Necessary for flagellar biosynthesis. May be involved in translocation of the flagellum.</text>
</comment>
<gene>
    <name evidence="16" type="primary">flhF</name>
    <name evidence="16" type="ORF">ACFOEB_07820</name>
</gene>
<dbReference type="InterPro" id="IPR047040">
    <property type="entry name" value="FlhF__GTPase_dom"/>
</dbReference>
<protein>
    <recommendedName>
        <fullName evidence="3 13">Flagellar biosynthesis protein FlhF</fullName>
    </recommendedName>
</protein>
<dbReference type="InterPro" id="IPR003593">
    <property type="entry name" value="AAA+_ATPase"/>
</dbReference>
<dbReference type="InterPro" id="IPR020006">
    <property type="entry name" value="FlhF"/>
</dbReference>
<evidence type="ECO:0000259" key="15">
    <source>
        <dbReference type="SMART" id="SM00962"/>
    </source>
</evidence>
<dbReference type="Gene3D" id="1.20.120.1380">
    <property type="entry name" value="Flagellar FlhF biosynthesis protein, N domain"/>
    <property type="match status" value="1"/>
</dbReference>
<evidence type="ECO:0000313" key="17">
    <source>
        <dbReference type="Proteomes" id="UP001595548"/>
    </source>
</evidence>
<feature type="domain" description="SRP54-type proteins GTP-binding" evidence="15">
    <location>
        <begin position="256"/>
        <end position="447"/>
    </location>
</feature>
<evidence type="ECO:0000256" key="12">
    <source>
        <dbReference type="ARBA" id="ARBA00025337"/>
    </source>
</evidence>
<evidence type="ECO:0000256" key="8">
    <source>
        <dbReference type="ARBA" id="ARBA00022927"/>
    </source>
</evidence>
<keyword evidence="17" id="KW-1185">Reference proteome</keyword>
<feature type="domain" description="AAA+ ATPase" evidence="14">
    <location>
        <begin position="255"/>
        <end position="447"/>
    </location>
</feature>
<evidence type="ECO:0000256" key="10">
    <source>
        <dbReference type="ARBA" id="ARBA00023136"/>
    </source>
</evidence>
<dbReference type="CDD" id="cd17873">
    <property type="entry name" value="FlhF"/>
    <property type="match status" value="1"/>
</dbReference>
<keyword evidence="11" id="KW-1006">Bacterial flagellum protein export</keyword>
<keyword evidence="9" id="KW-0342">GTP-binding</keyword>
<sequence>MQVKRFVATDMRRALELVRQELGSDAVILSSRRVREGVEILTSAANTPVTNAAPAVSAPAAPPAAATEAAVFAGVGGNKSALSAREIHDEIALASRQRMARQQAEASADEFLGSNQVINAGIARRNAAQTEPQNAAPARVQTAAERYGLLDDVAPSSTNTSKNSDEIGQLHEEIAQMRELLEEQLSRLGAPPSGPNSGQVASLIRRFERMGFAPNVCEPLLKQPFKSRVLAKAWPEAMARMAKAVPVIDQDFTANGGVFALVGPTGAGKTTTIAKLAARYVLEHGADKVALVTTDTYRLAGHDQLRSLAAILQVPVRVVDDNNSLSSVLRSLRRCDLVLIDTPGLRHGAPELKQQMAQLAGIAKIQSLLVLPANSQAQMLQASRHAYSAAGLNGCILTKLDETASLGEAMSCAIGSNLPIAYTTNGQDIPADIAPARGHQLVATAVQLAQLSQHSAQARG</sequence>
<dbReference type="EMBL" id="JBHRTL010000006">
    <property type="protein sequence ID" value="MFC3155105.1"/>
    <property type="molecule type" value="Genomic_DNA"/>
</dbReference>
<evidence type="ECO:0000256" key="13">
    <source>
        <dbReference type="NCBIfam" id="TIGR03499"/>
    </source>
</evidence>
<organism evidence="16 17">
    <name type="scientific">Gilvimarinus japonicus</name>
    <dbReference type="NCBI Taxonomy" id="1796469"/>
    <lineage>
        <taxon>Bacteria</taxon>
        <taxon>Pseudomonadati</taxon>
        <taxon>Pseudomonadota</taxon>
        <taxon>Gammaproteobacteria</taxon>
        <taxon>Cellvibrionales</taxon>
        <taxon>Cellvibrionaceae</taxon>
        <taxon>Gilvimarinus</taxon>
    </lineage>
</organism>
<evidence type="ECO:0000259" key="14">
    <source>
        <dbReference type="SMART" id="SM00382"/>
    </source>
</evidence>
<dbReference type="InterPro" id="IPR000897">
    <property type="entry name" value="SRP54_GTPase_dom"/>
</dbReference>
<evidence type="ECO:0000256" key="11">
    <source>
        <dbReference type="ARBA" id="ARBA00023225"/>
    </source>
</evidence>
<evidence type="ECO:0000256" key="2">
    <source>
        <dbReference type="ARBA" id="ARBA00008531"/>
    </source>
</evidence>
<keyword evidence="5" id="KW-1003">Cell membrane</keyword>
<evidence type="ECO:0000256" key="9">
    <source>
        <dbReference type="ARBA" id="ARBA00023134"/>
    </source>
</evidence>
<dbReference type="Gene3D" id="3.40.50.300">
    <property type="entry name" value="P-loop containing nucleotide triphosphate hydrolases"/>
    <property type="match status" value="1"/>
</dbReference>
<dbReference type="Proteomes" id="UP001595548">
    <property type="component" value="Unassembled WGS sequence"/>
</dbReference>
<dbReference type="Pfam" id="PF00448">
    <property type="entry name" value="SRP54"/>
    <property type="match status" value="1"/>
</dbReference>
<keyword evidence="4" id="KW-0813">Transport</keyword>
<name>A0ABV7HSN4_9GAMM</name>
<reference evidence="17" key="1">
    <citation type="journal article" date="2019" name="Int. J. Syst. Evol. Microbiol.">
        <title>The Global Catalogue of Microorganisms (GCM) 10K type strain sequencing project: providing services to taxonomists for standard genome sequencing and annotation.</title>
        <authorList>
            <consortium name="The Broad Institute Genomics Platform"/>
            <consortium name="The Broad Institute Genome Sequencing Center for Infectious Disease"/>
            <person name="Wu L."/>
            <person name="Ma J."/>
        </authorList>
    </citation>
    <scope>NUCLEOTIDE SEQUENCE [LARGE SCALE GENOMIC DNA]</scope>
    <source>
        <strain evidence="17">KCTC 52141</strain>
    </source>
</reference>
<evidence type="ECO:0000256" key="4">
    <source>
        <dbReference type="ARBA" id="ARBA00022448"/>
    </source>
</evidence>